<dbReference type="GO" id="GO:0016887">
    <property type="term" value="F:ATP hydrolysis activity"/>
    <property type="evidence" value="ECO:0007669"/>
    <property type="project" value="InterPro"/>
</dbReference>
<feature type="domain" description="AAA+ ATPase" evidence="2">
    <location>
        <begin position="202"/>
        <end position="357"/>
    </location>
</feature>
<protein>
    <submittedName>
        <fullName evidence="3">CpaF family protein</fullName>
    </submittedName>
</protein>
<proteinExistence type="inferred from homology"/>
<dbReference type="AlphaFoldDB" id="A0A9Q3UMJ1"/>
<dbReference type="SUPFAM" id="SSF52540">
    <property type="entry name" value="P-loop containing nucleoside triphosphate hydrolases"/>
    <property type="match status" value="1"/>
</dbReference>
<dbReference type="Gene3D" id="3.40.50.300">
    <property type="entry name" value="P-loop containing nucleotide triphosphate hydrolases"/>
    <property type="match status" value="1"/>
</dbReference>
<comment type="similarity">
    <text evidence="1">Belongs to the GSP E family.</text>
</comment>
<accession>A0A9Q3UMJ1</accession>
<dbReference type="CDD" id="cd01130">
    <property type="entry name" value="VirB11-like_ATPase"/>
    <property type="match status" value="1"/>
</dbReference>
<dbReference type="InterPro" id="IPR001482">
    <property type="entry name" value="T2SS/T4SS_dom"/>
</dbReference>
<dbReference type="InterPro" id="IPR027417">
    <property type="entry name" value="P-loop_NTPase"/>
</dbReference>
<evidence type="ECO:0000313" key="3">
    <source>
        <dbReference type="EMBL" id="MCC4310026.1"/>
    </source>
</evidence>
<reference evidence="3" key="1">
    <citation type="submission" date="2021-10" db="EMBL/GenBank/DDBJ databases">
        <title>The diversity and Nitrogen Metabolism of Culturable Nitrate-Utilizing Bacteria Within the Oxygen Minimum Zone of the Changjiang (Yangtze River)Estuary.</title>
        <authorList>
            <person name="Zhang D."/>
            <person name="Zheng J."/>
            <person name="Liu S."/>
            <person name="He W."/>
        </authorList>
    </citation>
    <scope>NUCLEOTIDE SEQUENCE</scope>
    <source>
        <strain evidence="3">FXH-223</strain>
    </source>
</reference>
<keyword evidence="4" id="KW-1185">Reference proteome</keyword>
<dbReference type="Gene3D" id="3.30.450.380">
    <property type="match status" value="1"/>
</dbReference>
<dbReference type="Pfam" id="PF00437">
    <property type="entry name" value="T2SSE"/>
    <property type="match status" value="1"/>
</dbReference>
<dbReference type="EMBL" id="JAJGNA010000026">
    <property type="protein sequence ID" value="MCC4310026.1"/>
    <property type="molecule type" value="Genomic_DNA"/>
</dbReference>
<gene>
    <name evidence="3" type="ORF">LL252_15740</name>
</gene>
<comment type="caution">
    <text evidence="3">The sequence shown here is derived from an EMBL/GenBank/DDBJ whole genome shotgun (WGS) entry which is preliminary data.</text>
</comment>
<dbReference type="InterPro" id="IPR003593">
    <property type="entry name" value="AAA+_ATPase"/>
</dbReference>
<sequence>MPGRIDQEYQQLKERAHRWVVERLDEEGIEVGRAERDVLADFVNHQVGQYITQNRVPLSTQDLKQLSRDTLFEVVGFGPLEPLLMDERVNDILVNGPEHVFVEVAGILQRAHTRFINDEHVIRVIRRMLAPLGRRLDEASPMVDARLPDGSRVNAIIPPLALDGPSISIRKFTGNHLTARQLIEGGSMTQACLDVLIRAVESRRNIIISGGTGTGKTTMLNLISQYIPRTERILTIEDSAELVLHHPHVVRLETRPANTEGKGRISPRELVVNALRMRPDRIILGEVRSAEIIELLQAMNTGHEGSMSTIHANNTRDALVRIETLLAVSGYDASEKAIGRLIGSALDIIIQLVRRPDGKRAVSEVVSLSPTDTDPYHMDYLYRSQQDE</sequence>
<dbReference type="Proteomes" id="UP001108027">
    <property type="component" value="Unassembled WGS sequence"/>
</dbReference>
<dbReference type="InterPro" id="IPR050921">
    <property type="entry name" value="T4SS_GSP_E_ATPase"/>
</dbReference>
<dbReference type="SMART" id="SM00382">
    <property type="entry name" value="AAA"/>
    <property type="match status" value="1"/>
</dbReference>
<evidence type="ECO:0000313" key="4">
    <source>
        <dbReference type="Proteomes" id="UP001108027"/>
    </source>
</evidence>
<organism evidence="3 4">
    <name type="scientific">Alloalcanivorax marinus</name>
    <dbReference type="NCBI Taxonomy" id="1177169"/>
    <lineage>
        <taxon>Bacteria</taxon>
        <taxon>Pseudomonadati</taxon>
        <taxon>Pseudomonadota</taxon>
        <taxon>Gammaproteobacteria</taxon>
        <taxon>Oceanospirillales</taxon>
        <taxon>Alcanivoracaceae</taxon>
        <taxon>Alloalcanivorax</taxon>
    </lineage>
</organism>
<dbReference type="PANTHER" id="PTHR30486">
    <property type="entry name" value="TWITCHING MOTILITY PROTEIN PILT"/>
    <property type="match status" value="1"/>
</dbReference>
<evidence type="ECO:0000259" key="2">
    <source>
        <dbReference type="SMART" id="SM00382"/>
    </source>
</evidence>
<name>A0A9Q3UMJ1_9GAMM</name>
<dbReference type="RefSeq" id="WP_228234698.1">
    <property type="nucleotide sequence ID" value="NZ_JAJGNA010000026.1"/>
</dbReference>
<evidence type="ECO:0000256" key="1">
    <source>
        <dbReference type="ARBA" id="ARBA00006611"/>
    </source>
</evidence>
<dbReference type="PANTHER" id="PTHR30486:SF15">
    <property type="entry name" value="TYPE II_IV SECRETION SYSTEM ATPASE"/>
    <property type="match status" value="1"/>
</dbReference>